<evidence type="ECO:0000256" key="1">
    <source>
        <dbReference type="SAM" id="MobiDB-lite"/>
    </source>
</evidence>
<evidence type="ECO:0000313" key="4">
    <source>
        <dbReference type="Proteomes" id="UP000193711"/>
    </source>
</evidence>
<reference evidence="4" key="1">
    <citation type="submission" date="2017-04" db="EMBL/GenBank/DDBJ databases">
        <authorList>
            <person name="Varghese N."/>
            <person name="Submissions S."/>
        </authorList>
    </citation>
    <scope>NUCLEOTIDE SEQUENCE [LARGE SCALE GENOMIC DNA]</scope>
    <source>
        <strain evidence="4">VKM Ac-2121</strain>
    </source>
</reference>
<keyword evidence="2" id="KW-0812">Transmembrane</keyword>
<organism evidence="3 4">
    <name type="scientific">Rathayibacter oskolensis</name>
    <dbReference type="NCBI Taxonomy" id="1891671"/>
    <lineage>
        <taxon>Bacteria</taxon>
        <taxon>Bacillati</taxon>
        <taxon>Actinomycetota</taxon>
        <taxon>Actinomycetes</taxon>
        <taxon>Micrococcales</taxon>
        <taxon>Microbacteriaceae</taxon>
        <taxon>Rathayibacter</taxon>
    </lineage>
</organism>
<feature type="transmembrane region" description="Helical" evidence="2">
    <location>
        <begin position="94"/>
        <end position="113"/>
    </location>
</feature>
<name>A0A1X7P5H0_9MICO</name>
<feature type="compositionally biased region" description="Basic and acidic residues" evidence="1">
    <location>
        <begin position="39"/>
        <end position="48"/>
    </location>
</feature>
<dbReference type="Proteomes" id="UP000193711">
    <property type="component" value="Unassembled WGS sequence"/>
</dbReference>
<evidence type="ECO:0008006" key="5">
    <source>
        <dbReference type="Google" id="ProtNLM"/>
    </source>
</evidence>
<feature type="region of interest" description="Disordered" evidence="1">
    <location>
        <begin position="1"/>
        <end position="48"/>
    </location>
</feature>
<keyword evidence="2" id="KW-0472">Membrane</keyword>
<keyword evidence="4" id="KW-1185">Reference proteome</keyword>
<gene>
    <name evidence="3" type="ORF">SAMN06295885_2584</name>
</gene>
<dbReference type="EMBL" id="FXBM01000002">
    <property type="protein sequence ID" value="SMH45637.1"/>
    <property type="molecule type" value="Genomic_DNA"/>
</dbReference>
<proteinExistence type="predicted"/>
<dbReference type="Pfam" id="PF19853">
    <property type="entry name" value="DUF6328"/>
    <property type="match status" value="1"/>
</dbReference>
<dbReference type="InterPro" id="IPR046291">
    <property type="entry name" value="DUF6328"/>
</dbReference>
<dbReference type="STRING" id="1891671.SAMN06295885_2584"/>
<evidence type="ECO:0000256" key="2">
    <source>
        <dbReference type="SAM" id="Phobius"/>
    </source>
</evidence>
<feature type="compositionally biased region" description="Low complexity" evidence="1">
    <location>
        <begin position="8"/>
        <end position="17"/>
    </location>
</feature>
<protein>
    <recommendedName>
        <fullName evidence="5">Sodium:proton antiporter</fullName>
    </recommendedName>
</protein>
<dbReference type="AlphaFoldDB" id="A0A1X7P5H0"/>
<evidence type="ECO:0000313" key="3">
    <source>
        <dbReference type="EMBL" id="SMH45637.1"/>
    </source>
</evidence>
<accession>A0A1X7P5H0</accession>
<sequence length="190" mass="20641">MLVDGRAGLLTPPGLELGENDGMSSPSADTSPDDSDIPGDGRDETETERWDRNWNEILQELRVIQTGTQILTGFLLAIAFQQRFTELDAFQVDVYLVLVTVSVTATLLGLAPVSLHRELFRRRAKAALVRAGNVLLRLTLGAVALVLIGTVLLVFDVVTTRPLAITAATVTGVAIVGIWLALPWRLRVRS</sequence>
<feature type="transmembrane region" description="Helical" evidence="2">
    <location>
        <begin position="161"/>
        <end position="182"/>
    </location>
</feature>
<keyword evidence="2" id="KW-1133">Transmembrane helix</keyword>
<feature type="transmembrane region" description="Helical" evidence="2">
    <location>
        <begin position="134"/>
        <end position="155"/>
    </location>
</feature>